<gene>
    <name evidence="2" type="ORF">SI7747_03003418</name>
    <name evidence="3" type="ORF">SI8410_03003753</name>
</gene>
<keyword evidence="4" id="KW-1185">Reference proteome</keyword>
<feature type="region of interest" description="Disordered" evidence="1">
    <location>
        <begin position="14"/>
        <end position="34"/>
    </location>
</feature>
<sequence>MTIVHRPVAALPSFSQAPPPLGKPNRPPHKKLFTGNLIKLNI</sequence>
<evidence type="ECO:0000313" key="3">
    <source>
        <dbReference type="EMBL" id="CAA7392922.1"/>
    </source>
</evidence>
<evidence type="ECO:0000313" key="2">
    <source>
        <dbReference type="EMBL" id="CAA2617249.1"/>
    </source>
</evidence>
<accession>A0A7I8K754</accession>
<evidence type="ECO:0000313" key="4">
    <source>
        <dbReference type="Proteomes" id="UP000663760"/>
    </source>
</evidence>
<dbReference type="AlphaFoldDB" id="A0A7I8K754"/>
<name>A0A7I8K754_SPIIN</name>
<dbReference type="Proteomes" id="UP000663760">
    <property type="component" value="Chromosome 3"/>
</dbReference>
<protein>
    <submittedName>
        <fullName evidence="3">Uncharacterized protein</fullName>
    </submittedName>
</protein>
<proteinExistence type="predicted"/>
<dbReference type="EMBL" id="LR746266">
    <property type="protein sequence ID" value="CAA7392922.1"/>
    <property type="molecule type" value="Genomic_DNA"/>
</dbReference>
<dbReference type="EMBL" id="LR743590">
    <property type="protein sequence ID" value="CAA2617249.1"/>
    <property type="molecule type" value="Genomic_DNA"/>
</dbReference>
<reference evidence="3" key="1">
    <citation type="submission" date="2020-02" db="EMBL/GenBank/DDBJ databases">
        <authorList>
            <person name="Scholz U."/>
            <person name="Mascher M."/>
            <person name="Fiebig A."/>
        </authorList>
    </citation>
    <scope>NUCLEOTIDE SEQUENCE</scope>
</reference>
<organism evidence="3 4">
    <name type="scientific">Spirodela intermedia</name>
    <name type="common">Intermediate duckweed</name>
    <dbReference type="NCBI Taxonomy" id="51605"/>
    <lineage>
        <taxon>Eukaryota</taxon>
        <taxon>Viridiplantae</taxon>
        <taxon>Streptophyta</taxon>
        <taxon>Embryophyta</taxon>
        <taxon>Tracheophyta</taxon>
        <taxon>Spermatophyta</taxon>
        <taxon>Magnoliopsida</taxon>
        <taxon>Liliopsida</taxon>
        <taxon>Araceae</taxon>
        <taxon>Lemnoideae</taxon>
        <taxon>Spirodela</taxon>
    </lineage>
</organism>
<evidence type="ECO:0000256" key="1">
    <source>
        <dbReference type="SAM" id="MobiDB-lite"/>
    </source>
</evidence>